<name>A0A8H4UMP6_9HYPO</name>
<protein>
    <recommendedName>
        <fullName evidence="1">DUF7580 domain-containing protein</fullName>
    </recommendedName>
</protein>
<sequence>MSGFEVAGIVLGSIPLIIEALEAYSKFLQDWGRAPSELRSLKRQLTTERAKLYNICEQLISDVVAQNEIEPMLENPFGPLWQAQEVNNRVRQRLWGAYTEFEATLLEVQETLNVLTQRLNIHVTPDGQVQWMNKGWITREFKKLLYRLRRNDFQDALSTISRGIADLETLAHPSISLESHRQTRSRGKVFTILRELSLSIYRALCTSLNCTHPHHVSFELATRFIDIGRDNNDDSIMSNAQFKIAISFEIAQGLRTNRFWDEINIKTVPFSPMAQLAPWKRLPSANKGNEKKRVRFSFNQALSRVSSAKSSSDIKRAVDAASQPATDLVFIKKAKEPIDLCLALRTNHVPRPVCYGTLVDGECTSRHFEVYPLGTTANSDEWSIVSLNDILEGNMGLRPLFSLVEKVRLALAVSSSMLQLGKTPWLPGALTGSNVHFFRRHNGGVSYDQPFLLQSLPKCSLPRSNYPTDTAAMCSTRSNVTVFALGILLLEIILGSTVGRLRQPKDSVFQGDDEGIINDAITADRLLRDQGAPSQDS</sequence>
<dbReference type="OrthoDB" id="3565018at2759"/>
<dbReference type="AlphaFoldDB" id="A0A8H4UMP6"/>
<dbReference type="PANTHER" id="PTHR35186">
    <property type="entry name" value="ANK_REP_REGION DOMAIN-CONTAINING PROTEIN"/>
    <property type="match status" value="1"/>
</dbReference>
<dbReference type="Proteomes" id="UP000635477">
    <property type="component" value="Unassembled WGS sequence"/>
</dbReference>
<dbReference type="EMBL" id="JABEYC010000263">
    <property type="protein sequence ID" value="KAF4979957.1"/>
    <property type="molecule type" value="Genomic_DNA"/>
</dbReference>
<gene>
    <name evidence="2" type="ORF">FZEAL_3943</name>
</gene>
<feature type="domain" description="DUF7580" evidence="1">
    <location>
        <begin position="193"/>
        <end position="506"/>
    </location>
</feature>
<dbReference type="PANTHER" id="PTHR35186:SF4">
    <property type="entry name" value="PRION-INHIBITION AND PROPAGATION HELO DOMAIN-CONTAINING PROTEIN"/>
    <property type="match status" value="1"/>
</dbReference>
<reference evidence="2" key="2">
    <citation type="submission" date="2020-05" db="EMBL/GenBank/DDBJ databases">
        <authorList>
            <person name="Kim H.-S."/>
            <person name="Proctor R.H."/>
            <person name="Brown D.W."/>
        </authorList>
    </citation>
    <scope>NUCLEOTIDE SEQUENCE</scope>
    <source>
        <strain evidence="2">NRRL 22465</strain>
    </source>
</reference>
<proteinExistence type="predicted"/>
<reference evidence="2" key="1">
    <citation type="journal article" date="2020" name="BMC Genomics">
        <title>Correction to: Identification and distribution of gene clusters required for synthesis of sphingolipid metabolism inhibitors in diverse species of the filamentous fungus Fusarium.</title>
        <authorList>
            <person name="Kim H.S."/>
            <person name="Lohmar J.M."/>
            <person name="Busman M."/>
            <person name="Brown D.W."/>
            <person name="Naumann T.A."/>
            <person name="Divon H.H."/>
            <person name="Lysoe E."/>
            <person name="Uhlig S."/>
            <person name="Proctor R.H."/>
        </authorList>
    </citation>
    <scope>NUCLEOTIDE SEQUENCE</scope>
    <source>
        <strain evidence="2">NRRL 22465</strain>
    </source>
</reference>
<keyword evidence="3" id="KW-1185">Reference proteome</keyword>
<dbReference type="InterPro" id="IPR056002">
    <property type="entry name" value="DUF7580"/>
</dbReference>
<organism evidence="2 3">
    <name type="scientific">Fusarium zealandicum</name>
    <dbReference type="NCBI Taxonomy" id="1053134"/>
    <lineage>
        <taxon>Eukaryota</taxon>
        <taxon>Fungi</taxon>
        <taxon>Dikarya</taxon>
        <taxon>Ascomycota</taxon>
        <taxon>Pezizomycotina</taxon>
        <taxon>Sordariomycetes</taxon>
        <taxon>Hypocreomycetidae</taxon>
        <taxon>Hypocreales</taxon>
        <taxon>Nectriaceae</taxon>
        <taxon>Fusarium</taxon>
        <taxon>Fusarium staphyleae species complex</taxon>
    </lineage>
</organism>
<accession>A0A8H4UMP6</accession>
<dbReference type="Pfam" id="PF24476">
    <property type="entry name" value="DUF7580"/>
    <property type="match status" value="1"/>
</dbReference>
<evidence type="ECO:0000259" key="1">
    <source>
        <dbReference type="Pfam" id="PF24476"/>
    </source>
</evidence>
<comment type="caution">
    <text evidence="2">The sequence shown here is derived from an EMBL/GenBank/DDBJ whole genome shotgun (WGS) entry which is preliminary data.</text>
</comment>
<evidence type="ECO:0000313" key="2">
    <source>
        <dbReference type="EMBL" id="KAF4979957.1"/>
    </source>
</evidence>
<evidence type="ECO:0000313" key="3">
    <source>
        <dbReference type="Proteomes" id="UP000635477"/>
    </source>
</evidence>